<dbReference type="EMBL" id="JARQWQ010000003">
    <property type="protein sequence ID" value="KAK2573072.1"/>
    <property type="molecule type" value="Genomic_DNA"/>
</dbReference>
<evidence type="ECO:0000313" key="10">
    <source>
        <dbReference type="Proteomes" id="UP001249851"/>
    </source>
</evidence>
<proteinExistence type="predicted"/>
<name>A0AAD9R4U0_ACRCE</name>
<sequence>CLEPSARVISRWKNGNYYKGEIDSITNRVNVLFDNGVRLAYSPRDNVDIVVDRIPDHSELPWGSQILVNRPRSRAFEIGYIRDIKNGRFVILYENGEEIMHTLDQLRVFNKSRICVCFLPDEPAYLGCFRDNIPRDLQVYIPTRPATIGACVDTCKSQGFSIGALRNSDLCFCGNSYSKSNQVEEKACDMPCYDNSYEVCGGFMTFSQYWTGERIVDSPTQRQPQSGLQKHLIPSNHPIPWELLMHGKALYAPYAYQRYRQYYGSKASYAPYRPVPYKWPYNNDYKNRNYNLQSSAMAKPLSDLSSPRFMGCFQDSAARDLPTEIDVRPLTVEGCVFKCGRLGFSMAGAQSSSLCFCGTTYSRYGRLRNEQCNMRCTGNYKEICGGFLRSSLYYTGVGQAIPYFTKFGPRTQKITFIKNDLLKVHTNTKQDQNTKAFKPMKDSSQKTTVKVPNNKEKSDQKMVNQAKDENDKDKGKPITIEDYGKLTQILQTLSRWQQKAPELHHSDGELSKKPLPHYQELRKVLKELTPEIVKDVATKIMAAELNKTRLRDMKPLKAVHSLEVNMAASRGEKRKYTGVKRVKVHTYKNWSKKNRKGKNQHGDIILKAGAKVTSSAKHAPTIKRTPLKNAGTADASQVLSKNAIQSLHEAQSVKNTKTSSPLSIADKGKYASKNASEKSKASAKGTAKSKDRLKKLASVHSIVSESKNNKKMEIPKSKVEPSGNQRQSNKTESTGGYSHSQVKETSPGKNGTKMNGTRSDLTPTASKPIQDVEEVFETFGTPSNDADVKNSRTNLKKTAVKKLKKVPQEISVQHKHKVLHVEAKWKGQINVKANWKDDDETDLETKHKHNSLMTKSQIKPTKTATNIESERSGEEDGEEYNFDDSGSRNDLIWRNRRLKRKVENKSKSKP</sequence>
<evidence type="ECO:0000256" key="7">
    <source>
        <dbReference type="SAM" id="MobiDB-lite"/>
    </source>
</evidence>
<feature type="compositionally biased region" description="Polar residues" evidence="7">
    <location>
        <begin position="649"/>
        <end position="662"/>
    </location>
</feature>
<dbReference type="InterPro" id="IPR051836">
    <property type="entry name" value="Kremen_rcpt"/>
</dbReference>
<evidence type="ECO:0000256" key="5">
    <source>
        <dbReference type="ARBA" id="ARBA00023136"/>
    </source>
</evidence>
<feature type="domain" description="WSC" evidence="8">
    <location>
        <begin position="122"/>
        <end position="212"/>
    </location>
</feature>
<keyword evidence="5" id="KW-0472">Membrane</keyword>
<feature type="compositionally biased region" description="Polar residues" evidence="7">
    <location>
        <begin position="722"/>
        <end position="767"/>
    </location>
</feature>
<feature type="region of interest" description="Disordered" evidence="7">
    <location>
        <begin position="609"/>
        <end position="631"/>
    </location>
</feature>
<dbReference type="Pfam" id="PF01822">
    <property type="entry name" value="WSC"/>
    <property type="match status" value="2"/>
</dbReference>
<gene>
    <name evidence="9" type="ORF">P5673_002104</name>
</gene>
<keyword evidence="4" id="KW-1133">Transmembrane helix</keyword>
<comment type="caution">
    <text evidence="9">The sequence shown here is derived from an EMBL/GenBank/DDBJ whole genome shotgun (WGS) entry which is preliminary data.</text>
</comment>
<dbReference type="PROSITE" id="PS51212">
    <property type="entry name" value="WSC"/>
    <property type="match status" value="2"/>
</dbReference>
<dbReference type="AlphaFoldDB" id="A0AAD9R4U0"/>
<dbReference type="PANTHER" id="PTHR24269:SF16">
    <property type="entry name" value="PROTEIN SLG1"/>
    <property type="match status" value="1"/>
</dbReference>
<feature type="domain" description="WSC" evidence="8">
    <location>
        <begin position="306"/>
        <end position="396"/>
    </location>
</feature>
<dbReference type="Proteomes" id="UP001249851">
    <property type="component" value="Unassembled WGS sequence"/>
</dbReference>
<evidence type="ECO:0000256" key="2">
    <source>
        <dbReference type="ARBA" id="ARBA00022692"/>
    </source>
</evidence>
<protein>
    <submittedName>
        <fullName evidence="9">WSC domain-containing protein</fullName>
    </submittedName>
</protein>
<feature type="compositionally biased region" description="Basic and acidic residues" evidence="7">
    <location>
        <begin position="453"/>
        <end position="476"/>
    </location>
</feature>
<keyword evidence="2" id="KW-0812">Transmembrane</keyword>
<feature type="non-terminal residue" evidence="9">
    <location>
        <position position="1"/>
    </location>
</feature>
<organism evidence="9 10">
    <name type="scientific">Acropora cervicornis</name>
    <name type="common">Staghorn coral</name>
    <dbReference type="NCBI Taxonomy" id="6130"/>
    <lineage>
        <taxon>Eukaryota</taxon>
        <taxon>Metazoa</taxon>
        <taxon>Cnidaria</taxon>
        <taxon>Anthozoa</taxon>
        <taxon>Hexacorallia</taxon>
        <taxon>Scleractinia</taxon>
        <taxon>Astrocoeniina</taxon>
        <taxon>Acroporidae</taxon>
        <taxon>Acropora</taxon>
    </lineage>
</organism>
<dbReference type="SMART" id="SM00321">
    <property type="entry name" value="WSC"/>
    <property type="match status" value="2"/>
</dbReference>
<comment type="subcellular location">
    <subcellularLocation>
        <location evidence="1">Membrane</location>
        <topology evidence="1">Single-pass membrane protein</topology>
    </subcellularLocation>
</comment>
<dbReference type="PANTHER" id="PTHR24269">
    <property type="entry name" value="KREMEN PROTEIN"/>
    <property type="match status" value="1"/>
</dbReference>
<evidence type="ECO:0000256" key="6">
    <source>
        <dbReference type="ARBA" id="ARBA00023180"/>
    </source>
</evidence>
<dbReference type="InterPro" id="IPR002889">
    <property type="entry name" value="WSC_carb-bd"/>
</dbReference>
<dbReference type="GO" id="GO:0005886">
    <property type="term" value="C:plasma membrane"/>
    <property type="evidence" value="ECO:0007669"/>
    <property type="project" value="TreeGrafter"/>
</dbReference>
<accession>A0AAD9R4U0</accession>
<feature type="region of interest" description="Disordered" evidence="7">
    <location>
        <begin position="846"/>
        <end position="888"/>
    </location>
</feature>
<evidence type="ECO:0000256" key="1">
    <source>
        <dbReference type="ARBA" id="ARBA00004167"/>
    </source>
</evidence>
<feature type="region of interest" description="Disordered" evidence="7">
    <location>
        <begin position="649"/>
        <end position="790"/>
    </location>
</feature>
<evidence type="ECO:0000256" key="4">
    <source>
        <dbReference type="ARBA" id="ARBA00022989"/>
    </source>
</evidence>
<feature type="region of interest" description="Disordered" evidence="7">
    <location>
        <begin position="428"/>
        <end position="478"/>
    </location>
</feature>
<feature type="compositionally biased region" description="Polar residues" evidence="7">
    <location>
        <begin position="851"/>
        <end position="867"/>
    </location>
</feature>
<keyword evidence="10" id="KW-1185">Reference proteome</keyword>
<reference evidence="9" key="2">
    <citation type="journal article" date="2023" name="Science">
        <title>Genomic signatures of disease resistance in endangered staghorn corals.</title>
        <authorList>
            <person name="Vollmer S.V."/>
            <person name="Selwyn J.D."/>
            <person name="Despard B.A."/>
            <person name="Roesel C.L."/>
        </authorList>
    </citation>
    <scope>NUCLEOTIDE SEQUENCE</scope>
    <source>
        <strain evidence="9">K2</strain>
    </source>
</reference>
<keyword evidence="3" id="KW-0732">Signal</keyword>
<feature type="compositionally biased region" description="Basic and acidic residues" evidence="7">
    <location>
        <begin position="707"/>
        <end position="719"/>
    </location>
</feature>
<keyword evidence="6" id="KW-0325">Glycoprotein</keyword>
<evidence type="ECO:0000259" key="8">
    <source>
        <dbReference type="PROSITE" id="PS51212"/>
    </source>
</evidence>
<evidence type="ECO:0000313" key="9">
    <source>
        <dbReference type="EMBL" id="KAK2573072.1"/>
    </source>
</evidence>
<evidence type="ECO:0000256" key="3">
    <source>
        <dbReference type="ARBA" id="ARBA00022729"/>
    </source>
</evidence>
<reference evidence="9" key="1">
    <citation type="journal article" date="2023" name="G3 (Bethesda)">
        <title>Whole genome assembly and annotation of the endangered Caribbean coral Acropora cervicornis.</title>
        <authorList>
            <person name="Selwyn J.D."/>
            <person name="Vollmer S.V."/>
        </authorList>
    </citation>
    <scope>NUCLEOTIDE SEQUENCE</scope>
    <source>
        <strain evidence="9">K2</strain>
    </source>
</reference>